<keyword evidence="5 7" id="KW-1133">Transmembrane helix</keyword>
<feature type="transmembrane region" description="Helical" evidence="7">
    <location>
        <begin position="12"/>
        <end position="30"/>
    </location>
</feature>
<accession>A0ABY4FFE8</accession>
<reference evidence="9 10" key="1">
    <citation type="submission" date="2022-04" db="EMBL/GenBank/DDBJ databases">
        <title>Hymenobacter sp. isolated from the air.</title>
        <authorList>
            <person name="Won M."/>
            <person name="Lee C.-M."/>
            <person name="Woen H.-Y."/>
            <person name="Kwon S.-W."/>
        </authorList>
    </citation>
    <scope>NUCLEOTIDE SEQUENCE [LARGE SCALE GENOMIC DNA]</scope>
    <source>
        <strain evidence="10">5116 S-27</strain>
    </source>
</reference>
<protein>
    <submittedName>
        <fullName evidence="9">Phosphatase PAP2 family protein</fullName>
    </submittedName>
</protein>
<dbReference type="InterPro" id="IPR036938">
    <property type="entry name" value="PAP2/HPO_sf"/>
</dbReference>
<feature type="domain" description="Phosphatidic acid phosphatase type 2/haloperoxidase" evidence="8">
    <location>
        <begin position="96"/>
        <end position="205"/>
    </location>
</feature>
<sequence length="230" mass="25319">MPAPALLTPRQFLRLSIGLLAPCLLLIPFFDQPLALFLHEHCAPARPFFEALTSRADRLHDLSKTHLLGIPLIFLALGLGFILCRWVLRSPAAGLFLVLLLTHELSMVAARVLKGVLLRLRPAALFTGSYHDLGFWHDAPHTGSFPSTHTAVYCSLFVPLAVAYPRHRLPLLLFPALIALGRLILDMHYLSDVLFSVWLVVLFTFLSGQLAQLPALAGSQPALVPATVED</sequence>
<dbReference type="SMART" id="SM00014">
    <property type="entry name" value="acidPPc"/>
    <property type="match status" value="1"/>
</dbReference>
<proteinExistence type="predicted"/>
<feature type="transmembrane region" description="Helical" evidence="7">
    <location>
        <begin position="192"/>
        <end position="211"/>
    </location>
</feature>
<dbReference type="PANTHER" id="PTHR14969:SF62">
    <property type="entry name" value="DECAPRENYLPHOSPHORYL-5-PHOSPHORIBOSE PHOSPHATASE RV3807C-RELATED"/>
    <property type="match status" value="1"/>
</dbReference>
<name>A0ABY4FFE8_9BACT</name>
<keyword evidence="10" id="KW-1185">Reference proteome</keyword>
<dbReference type="Proteomes" id="UP000831785">
    <property type="component" value="Chromosome"/>
</dbReference>
<keyword evidence="3 7" id="KW-0812">Transmembrane</keyword>
<evidence type="ECO:0000259" key="8">
    <source>
        <dbReference type="SMART" id="SM00014"/>
    </source>
</evidence>
<dbReference type="Pfam" id="PF01569">
    <property type="entry name" value="PAP2"/>
    <property type="match status" value="1"/>
</dbReference>
<dbReference type="PANTHER" id="PTHR14969">
    <property type="entry name" value="SPHINGOSINE-1-PHOSPHATE PHOSPHOHYDROLASE"/>
    <property type="match status" value="1"/>
</dbReference>
<organism evidence="9 10">
    <name type="scientific">Hymenobacter cellulosivorans</name>
    <dbReference type="NCBI Taxonomy" id="2932249"/>
    <lineage>
        <taxon>Bacteria</taxon>
        <taxon>Pseudomonadati</taxon>
        <taxon>Bacteroidota</taxon>
        <taxon>Cytophagia</taxon>
        <taxon>Cytophagales</taxon>
        <taxon>Hymenobacteraceae</taxon>
        <taxon>Hymenobacter</taxon>
    </lineage>
</organism>
<comment type="subcellular location">
    <subcellularLocation>
        <location evidence="1">Cell membrane</location>
        <topology evidence="1">Multi-pass membrane protein</topology>
    </subcellularLocation>
</comment>
<dbReference type="EMBL" id="CP095049">
    <property type="protein sequence ID" value="UOQ55354.1"/>
    <property type="molecule type" value="Genomic_DNA"/>
</dbReference>
<evidence type="ECO:0000313" key="9">
    <source>
        <dbReference type="EMBL" id="UOQ55354.1"/>
    </source>
</evidence>
<dbReference type="Gene3D" id="1.20.144.10">
    <property type="entry name" value="Phosphatidic acid phosphatase type 2/haloperoxidase"/>
    <property type="match status" value="1"/>
</dbReference>
<dbReference type="RefSeq" id="WP_244723927.1">
    <property type="nucleotide sequence ID" value="NZ_CP095049.1"/>
</dbReference>
<keyword evidence="2" id="KW-1003">Cell membrane</keyword>
<evidence type="ECO:0000256" key="3">
    <source>
        <dbReference type="ARBA" id="ARBA00022692"/>
    </source>
</evidence>
<evidence type="ECO:0000313" key="10">
    <source>
        <dbReference type="Proteomes" id="UP000831785"/>
    </source>
</evidence>
<keyword evidence="6 7" id="KW-0472">Membrane</keyword>
<evidence type="ECO:0000256" key="6">
    <source>
        <dbReference type="ARBA" id="ARBA00023136"/>
    </source>
</evidence>
<feature type="transmembrane region" description="Helical" evidence="7">
    <location>
        <begin position="67"/>
        <end position="88"/>
    </location>
</feature>
<evidence type="ECO:0000256" key="1">
    <source>
        <dbReference type="ARBA" id="ARBA00004651"/>
    </source>
</evidence>
<dbReference type="InterPro" id="IPR000326">
    <property type="entry name" value="PAP2/HPO"/>
</dbReference>
<evidence type="ECO:0000256" key="2">
    <source>
        <dbReference type="ARBA" id="ARBA00022475"/>
    </source>
</evidence>
<evidence type="ECO:0000256" key="5">
    <source>
        <dbReference type="ARBA" id="ARBA00022989"/>
    </source>
</evidence>
<dbReference type="SUPFAM" id="SSF48317">
    <property type="entry name" value="Acid phosphatase/Vanadium-dependent haloperoxidase"/>
    <property type="match status" value="1"/>
</dbReference>
<gene>
    <name evidence="9" type="ORF">MUN80_11495</name>
</gene>
<keyword evidence="4" id="KW-0378">Hydrolase</keyword>
<evidence type="ECO:0000256" key="4">
    <source>
        <dbReference type="ARBA" id="ARBA00022801"/>
    </source>
</evidence>
<evidence type="ECO:0000256" key="7">
    <source>
        <dbReference type="SAM" id="Phobius"/>
    </source>
</evidence>